<dbReference type="KEGG" id="bsia:CWD84_07825"/>
<evidence type="ECO:0000313" key="3">
    <source>
        <dbReference type="EMBL" id="AUJ76667.1"/>
    </source>
</evidence>
<dbReference type="AlphaFoldDB" id="A0AAI8MZT8"/>
<keyword evidence="8" id="KW-1185">Reference proteome</keyword>
<evidence type="ECO:0000313" key="7">
    <source>
        <dbReference type="EMBL" id="AUJ76871.1"/>
    </source>
</evidence>
<evidence type="ECO:0000313" key="4">
    <source>
        <dbReference type="EMBL" id="AUJ76718.1"/>
    </source>
</evidence>
<keyword evidence="2" id="KW-1133">Transmembrane helix</keyword>
<keyword evidence="2" id="KW-0472">Membrane</keyword>
<gene>
    <name evidence="3" type="ORF">CWD84_07545</name>
    <name evidence="4" type="ORF">CWD84_07825</name>
    <name evidence="5" type="ORF">CWD84_08105</name>
    <name evidence="6" type="ORF">CWD84_08385</name>
    <name evidence="7" type="ORF">CWD84_08665</name>
</gene>
<keyword evidence="1" id="KW-0175">Coiled coil</keyword>
<dbReference type="EMBL" id="CP025001">
    <property type="protein sequence ID" value="AUJ76769.1"/>
    <property type="molecule type" value="Genomic_DNA"/>
</dbReference>
<evidence type="ECO:0000313" key="5">
    <source>
        <dbReference type="EMBL" id="AUJ76769.1"/>
    </source>
</evidence>
<evidence type="ECO:0000256" key="2">
    <source>
        <dbReference type="SAM" id="Phobius"/>
    </source>
</evidence>
<name>A0AAI8MZT8_9BACI</name>
<evidence type="ECO:0000313" key="8">
    <source>
        <dbReference type="Proteomes" id="UP000234366"/>
    </source>
</evidence>
<sequence length="207" mass="23887">MMLMERIKFDHENHDSVFSFEAPRSEIPQELGNSISVKSSKKSPVSGYIDEHGPVKFINNSADIKHTLLTAGKETLSHKGDDGIVSSDKDLFFTEIKNDMREREQRTRTEITEREQRFEKQMSQFAQEAKEREERYINDNKEREQRIIQLIENLDKKIEKHASATESKLDANTKHTETMKSQNFWGNIAMFAGLLAIVITLLVALTN</sequence>
<dbReference type="KEGG" id="bsia:CWD84_08665"/>
<proteinExistence type="predicted"/>
<dbReference type="RefSeq" id="WP_014418465.1">
    <property type="nucleotide sequence ID" value="NZ_CP025001.1"/>
</dbReference>
<dbReference type="KEGG" id="bsia:CWD84_07545"/>
<organism evidence="5 8">
    <name type="scientific">Bacillus siamensis</name>
    <dbReference type="NCBI Taxonomy" id="659243"/>
    <lineage>
        <taxon>Bacteria</taxon>
        <taxon>Bacillati</taxon>
        <taxon>Bacillota</taxon>
        <taxon>Bacilli</taxon>
        <taxon>Bacillales</taxon>
        <taxon>Bacillaceae</taxon>
        <taxon>Bacillus</taxon>
        <taxon>Bacillus amyloliquefaciens group</taxon>
    </lineage>
</organism>
<evidence type="ECO:0000313" key="6">
    <source>
        <dbReference type="EMBL" id="AUJ76820.1"/>
    </source>
</evidence>
<feature type="transmembrane region" description="Helical" evidence="2">
    <location>
        <begin position="184"/>
        <end position="205"/>
    </location>
</feature>
<keyword evidence="2" id="KW-0812">Transmembrane</keyword>
<dbReference type="EMBL" id="CP025001">
    <property type="protein sequence ID" value="AUJ76820.1"/>
    <property type="molecule type" value="Genomic_DNA"/>
</dbReference>
<dbReference type="EMBL" id="CP025001">
    <property type="protein sequence ID" value="AUJ76667.1"/>
    <property type="molecule type" value="Genomic_DNA"/>
</dbReference>
<dbReference type="EMBL" id="CP025001">
    <property type="protein sequence ID" value="AUJ76718.1"/>
    <property type="molecule type" value="Genomic_DNA"/>
</dbReference>
<dbReference type="KEGG" id="bsia:CWD84_08105"/>
<feature type="coiled-coil region" evidence="1">
    <location>
        <begin position="115"/>
        <end position="160"/>
    </location>
</feature>
<reference evidence="5 8" key="1">
    <citation type="submission" date="2017-11" db="EMBL/GenBank/DDBJ databases">
        <title>Genome sequence and genome mining of multiple bioactive secondary metabolites from a deep sea-derived Bacillus siamensis SCSIO 05746.</title>
        <authorList>
            <person name="Pan H.-Q."/>
            <person name="Ju J.-H."/>
        </authorList>
    </citation>
    <scope>NUCLEOTIDE SEQUENCE [LARGE SCALE GENOMIC DNA]</scope>
    <source>
        <strain evidence="5 8">SCSIO 05746</strain>
    </source>
</reference>
<dbReference type="Proteomes" id="UP000234366">
    <property type="component" value="Chromosome"/>
</dbReference>
<accession>A0AAI8MZT8</accession>
<protein>
    <submittedName>
        <fullName evidence="5">Uncharacterized protein</fullName>
    </submittedName>
</protein>
<dbReference type="KEGG" id="bsia:CWD84_08385"/>
<evidence type="ECO:0000256" key="1">
    <source>
        <dbReference type="SAM" id="Coils"/>
    </source>
</evidence>
<dbReference type="EMBL" id="CP025001">
    <property type="protein sequence ID" value="AUJ76871.1"/>
    <property type="molecule type" value="Genomic_DNA"/>
</dbReference>